<sequence>MDTEAAKVKAAQILADLGMASVPGDWRGCDAIWPALEEMANEGSTVLIKIDGERVGKDDNGRYTVAVSGGPLGENYFRMDTINLEEGLAKAILHFAQARWK</sequence>
<dbReference type="EMBL" id="CP003364">
    <property type="protein sequence ID" value="AGA28267.1"/>
    <property type="molecule type" value="Genomic_DNA"/>
</dbReference>
<dbReference type="OrthoDB" id="3034993at2"/>
<organism evidence="1 2">
    <name type="scientific">Singulisphaera acidiphila (strain ATCC BAA-1392 / DSM 18658 / VKM B-2454 / MOB10)</name>
    <dbReference type="NCBI Taxonomy" id="886293"/>
    <lineage>
        <taxon>Bacteria</taxon>
        <taxon>Pseudomonadati</taxon>
        <taxon>Planctomycetota</taxon>
        <taxon>Planctomycetia</taxon>
        <taxon>Isosphaerales</taxon>
        <taxon>Isosphaeraceae</taxon>
        <taxon>Singulisphaera</taxon>
    </lineage>
</organism>
<gene>
    <name evidence="1" type="ordered locus">Sinac_4047</name>
</gene>
<protein>
    <submittedName>
        <fullName evidence="1">Uncharacterized protein</fullName>
    </submittedName>
</protein>
<reference evidence="1 2" key="1">
    <citation type="submission" date="2012-02" db="EMBL/GenBank/DDBJ databases">
        <title>Complete sequence of chromosome of Singulisphaera acidiphila DSM 18658.</title>
        <authorList>
            <consortium name="US DOE Joint Genome Institute (JGI-PGF)"/>
            <person name="Lucas S."/>
            <person name="Copeland A."/>
            <person name="Lapidus A."/>
            <person name="Glavina del Rio T."/>
            <person name="Dalin E."/>
            <person name="Tice H."/>
            <person name="Bruce D."/>
            <person name="Goodwin L."/>
            <person name="Pitluck S."/>
            <person name="Peters L."/>
            <person name="Ovchinnikova G."/>
            <person name="Chertkov O."/>
            <person name="Kyrpides N."/>
            <person name="Mavromatis K."/>
            <person name="Ivanova N."/>
            <person name="Brettin T."/>
            <person name="Detter J.C."/>
            <person name="Han C."/>
            <person name="Larimer F."/>
            <person name="Land M."/>
            <person name="Hauser L."/>
            <person name="Markowitz V."/>
            <person name="Cheng J.-F."/>
            <person name="Hugenholtz P."/>
            <person name="Woyke T."/>
            <person name="Wu D."/>
            <person name="Tindall B."/>
            <person name="Pomrenke H."/>
            <person name="Brambilla E."/>
            <person name="Klenk H.-P."/>
            <person name="Eisen J.A."/>
        </authorList>
    </citation>
    <scope>NUCLEOTIDE SEQUENCE [LARGE SCALE GENOMIC DNA]</scope>
    <source>
        <strain evidence="2">ATCC BAA-1392 / DSM 18658 / VKM B-2454 / MOB10</strain>
    </source>
</reference>
<keyword evidence="2" id="KW-1185">Reference proteome</keyword>
<dbReference type="HOGENOM" id="CLU_2289780_0_0_0"/>
<name>L0DG71_SINAD</name>
<accession>L0DG71</accession>
<dbReference type="AlphaFoldDB" id="L0DG71"/>
<dbReference type="Proteomes" id="UP000010798">
    <property type="component" value="Chromosome"/>
</dbReference>
<evidence type="ECO:0000313" key="1">
    <source>
        <dbReference type="EMBL" id="AGA28267.1"/>
    </source>
</evidence>
<evidence type="ECO:0000313" key="2">
    <source>
        <dbReference type="Proteomes" id="UP000010798"/>
    </source>
</evidence>
<proteinExistence type="predicted"/>
<dbReference type="KEGG" id="saci:Sinac_4047"/>
<dbReference type="RefSeq" id="WP_015247397.1">
    <property type="nucleotide sequence ID" value="NC_019892.1"/>
</dbReference>